<evidence type="ECO:0000259" key="2">
    <source>
        <dbReference type="Pfam" id="PF01882"/>
    </source>
</evidence>
<keyword evidence="4" id="KW-1185">Reference proteome</keyword>
<protein>
    <submittedName>
        <fullName evidence="3">DUF58 domain-containing protein</fullName>
    </submittedName>
</protein>
<dbReference type="RefSeq" id="WP_379868476.1">
    <property type="nucleotide sequence ID" value="NZ_JBHTBH010000001.1"/>
</dbReference>
<feature type="transmembrane region" description="Helical" evidence="1">
    <location>
        <begin position="29"/>
        <end position="47"/>
    </location>
</feature>
<proteinExistence type="predicted"/>
<evidence type="ECO:0000256" key="1">
    <source>
        <dbReference type="SAM" id="Phobius"/>
    </source>
</evidence>
<dbReference type="EMBL" id="JBHTBH010000001">
    <property type="protein sequence ID" value="MFC7326635.1"/>
    <property type="molecule type" value="Genomic_DNA"/>
</dbReference>
<gene>
    <name evidence="3" type="ORF">ACFQRF_02670</name>
</gene>
<comment type="caution">
    <text evidence="3">The sequence shown here is derived from an EMBL/GenBank/DDBJ whole genome shotgun (WGS) entry which is preliminary data.</text>
</comment>
<keyword evidence="1" id="KW-0472">Membrane</keyword>
<dbReference type="Proteomes" id="UP001596540">
    <property type="component" value="Unassembled WGS sequence"/>
</dbReference>
<accession>A0ABW2KBG0</accession>
<feature type="transmembrane region" description="Helical" evidence="1">
    <location>
        <begin position="7"/>
        <end position="23"/>
    </location>
</feature>
<dbReference type="PANTHER" id="PTHR34351:SF1">
    <property type="entry name" value="SLR1927 PROTEIN"/>
    <property type="match status" value="1"/>
</dbReference>
<feature type="domain" description="DUF58" evidence="2">
    <location>
        <begin position="187"/>
        <end position="325"/>
    </location>
</feature>
<dbReference type="Pfam" id="PF01882">
    <property type="entry name" value="DUF58"/>
    <property type="match status" value="1"/>
</dbReference>
<evidence type="ECO:0000313" key="4">
    <source>
        <dbReference type="Proteomes" id="UP001596540"/>
    </source>
</evidence>
<reference evidence="4" key="1">
    <citation type="journal article" date="2019" name="Int. J. Syst. Evol. Microbiol.">
        <title>The Global Catalogue of Microorganisms (GCM) 10K type strain sequencing project: providing services to taxonomists for standard genome sequencing and annotation.</title>
        <authorList>
            <consortium name="The Broad Institute Genomics Platform"/>
            <consortium name="The Broad Institute Genome Sequencing Center for Infectious Disease"/>
            <person name="Wu L."/>
            <person name="Ma J."/>
        </authorList>
    </citation>
    <scope>NUCLEOTIDE SEQUENCE [LARGE SCALE GENOMIC DNA]</scope>
    <source>
        <strain evidence="4">CGMCC 4.7382</strain>
    </source>
</reference>
<evidence type="ECO:0000313" key="3">
    <source>
        <dbReference type="EMBL" id="MFC7326635.1"/>
    </source>
</evidence>
<name>A0ABW2KBG0_9ACTN</name>
<organism evidence="3 4">
    <name type="scientific">Marinactinospora rubrisoli</name>
    <dbReference type="NCBI Taxonomy" id="2715399"/>
    <lineage>
        <taxon>Bacteria</taxon>
        <taxon>Bacillati</taxon>
        <taxon>Actinomycetota</taxon>
        <taxon>Actinomycetes</taxon>
        <taxon>Streptosporangiales</taxon>
        <taxon>Nocardiopsidaceae</taxon>
        <taxon>Marinactinospora</taxon>
    </lineage>
</organism>
<sequence>MPTARGWAVAACGAALLTLGVVWDYRELAVLGAAALLVVALAVALARPPGRIAVHRRPAASRVAPGGSVAVDVTLSADGRRRFPRLAERVAGLGEERMIDLPDAGAAGSVRYRLAAGRRGVLELGPVQARRSDPFGLAAATRRYGGTDRVWVHPRWTPLRSLPVGRVPDPDGVLDGAKSGNLTFHALRDYVLGDDLRHVHWRSSARQGRLVVREYIDTSHARIALLVDDRGAADGRDGLDAVAEAAASVAVTALRSGLRCDLRLVSGAARDGAAGVHRLLDLLAEAEPTPEADLARTCRALRTRRAGDTVVLVSAGLSDDDLRVFAELRDCCPGLVAVLLGPASGRVAPSGVTVLPARDPADFVRRWNEAPWAR</sequence>
<dbReference type="InterPro" id="IPR002881">
    <property type="entry name" value="DUF58"/>
</dbReference>
<keyword evidence="1" id="KW-1133">Transmembrane helix</keyword>
<dbReference type="PANTHER" id="PTHR34351">
    <property type="entry name" value="SLR1927 PROTEIN-RELATED"/>
    <property type="match status" value="1"/>
</dbReference>
<keyword evidence="1" id="KW-0812">Transmembrane</keyword>